<dbReference type="KEGG" id="dea:FPZ08_20235"/>
<dbReference type="InterPro" id="IPR042183">
    <property type="entry name" value="MmgE/PrpD_sf_1"/>
</dbReference>
<dbReference type="PANTHER" id="PTHR16943:SF8">
    <property type="entry name" value="2-METHYLCITRATE DEHYDRATASE"/>
    <property type="match status" value="1"/>
</dbReference>
<dbReference type="SUPFAM" id="SSF103378">
    <property type="entry name" value="2-methylcitrate dehydratase PrpD"/>
    <property type="match status" value="1"/>
</dbReference>
<evidence type="ECO:0000259" key="3">
    <source>
        <dbReference type="Pfam" id="PF19305"/>
    </source>
</evidence>
<protein>
    <submittedName>
        <fullName evidence="4">MmgE/PrpD family protein</fullName>
    </submittedName>
</protein>
<comment type="similarity">
    <text evidence="1">Belongs to the PrpD family.</text>
</comment>
<dbReference type="InterPro" id="IPR045337">
    <property type="entry name" value="MmgE_PrpD_C"/>
</dbReference>
<feature type="domain" description="MmgE/PrpD C-terminal" evidence="3">
    <location>
        <begin position="310"/>
        <end position="456"/>
    </location>
</feature>
<organism evidence="4 5">
    <name type="scientific">Devosia ginsengisoli</name>
    <dbReference type="NCBI Taxonomy" id="400770"/>
    <lineage>
        <taxon>Bacteria</taxon>
        <taxon>Pseudomonadati</taxon>
        <taxon>Pseudomonadota</taxon>
        <taxon>Alphaproteobacteria</taxon>
        <taxon>Hyphomicrobiales</taxon>
        <taxon>Devosiaceae</taxon>
        <taxon>Devosia</taxon>
    </lineage>
</organism>
<accession>A0A5B8LWR6</accession>
<dbReference type="InterPro" id="IPR036148">
    <property type="entry name" value="MmgE/PrpD_sf"/>
</dbReference>
<dbReference type="EMBL" id="CP042304">
    <property type="protein sequence ID" value="QDZ12868.1"/>
    <property type="molecule type" value="Genomic_DNA"/>
</dbReference>
<dbReference type="Gene3D" id="3.30.1330.120">
    <property type="entry name" value="2-methylcitrate dehydratase PrpD"/>
    <property type="match status" value="1"/>
</dbReference>
<name>A0A5B8LWR6_9HYPH</name>
<dbReference type="Proteomes" id="UP000315364">
    <property type="component" value="Chromosome"/>
</dbReference>
<dbReference type="OrthoDB" id="5415580at2"/>
<dbReference type="Pfam" id="PF03972">
    <property type="entry name" value="MmgE_PrpD_N"/>
    <property type="match status" value="1"/>
</dbReference>
<dbReference type="PANTHER" id="PTHR16943">
    <property type="entry name" value="2-METHYLCITRATE DEHYDRATASE-RELATED"/>
    <property type="match status" value="1"/>
</dbReference>
<proteinExistence type="inferred from homology"/>
<reference evidence="4 5" key="1">
    <citation type="submission" date="2019-07" db="EMBL/GenBank/DDBJ databases">
        <title>Full genome sequence of Devosia sp. Gsoil 520.</title>
        <authorList>
            <person name="Im W.-T."/>
        </authorList>
    </citation>
    <scope>NUCLEOTIDE SEQUENCE [LARGE SCALE GENOMIC DNA]</scope>
    <source>
        <strain evidence="4 5">Gsoil 520</strain>
    </source>
</reference>
<evidence type="ECO:0000259" key="2">
    <source>
        <dbReference type="Pfam" id="PF03972"/>
    </source>
</evidence>
<evidence type="ECO:0000313" key="4">
    <source>
        <dbReference type="EMBL" id="QDZ12868.1"/>
    </source>
</evidence>
<evidence type="ECO:0000256" key="1">
    <source>
        <dbReference type="ARBA" id="ARBA00006174"/>
    </source>
</evidence>
<dbReference type="Pfam" id="PF19305">
    <property type="entry name" value="MmgE_PrpD_C"/>
    <property type="match status" value="1"/>
</dbReference>
<feature type="domain" description="MmgE/PrpD N-terminal" evidence="2">
    <location>
        <begin position="59"/>
        <end position="287"/>
    </location>
</feature>
<sequence length="490" mass="50572">MQDCCTGYGRTIGAVSLRRRINAPFRTGCSRRSWPLRRKPTLTEIEAPLERFGAWAATTHDFGAEARDGAVDAIIDTIDCMLAGANDPVVSGLRAAFADEIGASGPAPVVGGGLAAPGRAALINGTSAHALDFDDNFRPARAHVSAVLVPALLATAASRPVSGRALVDAYIVGLEAQAFVGRGVNNAHNLAGWHPTGTVAGIGAAAGVSRLMGLDAGTLAAAMANAVSAAAGVKAQFGTAMKPVHAGLAARNAVEAAQLAAAGIHGNPAILDHALGFRALYGGGDGPGWDAATIGAPLAILGDGLVPKLYPCCGSTHYALDMVFALRQQHGFAADDVASVQVELGRANHANLPYGAPQDAMQARFSMPYCIALALLQDHLGLEDFTPAAIARPEVRALLPLTTMVINTAEGMPHRVTLTLRSGAVLHAERSEVRGSLIEPFSEAEKQRKFMSCLAWAGVTPTTASALHATLRNIDAAGDMTALFAAIFDH</sequence>
<gene>
    <name evidence="4" type="ORF">FPZ08_20235</name>
</gene>
<dbReference type="InterPro" id="IPR045336">
    <property type="entry name" value="MmgE_PrpD_N"/>
</dbReference>
<dbReference type="InterPro" id="IPR042188">
    <property type="entry name" value="MmgE/PrpD_sf_2"/>
</dbReference>
<dbReference type="InterPro" id="IPR005656">
    <property type="entry name" value="MmgE_PrpD"/>
</dbReference>
<evidence type="ECO:0000313" key="5">
    <source>
        <dbReference type="Proteomes" id="UP000315364"/>
    </source>
</evidence>
<dbReference type="AlphaFoldDB" id="A0A5B8LWR6"/>
<dbReference type="GO" id="GO:0016829">
    <property type="term" value="F:lyase activity"/>
    <property type="evidence" value="ECO:0007669"/>
    <property type="project" value="InterPro"/>
</dbReference>
<dbReference type="Gene3D" id="1.10.4100.10">
    <property type="entry name" value="2-methylcitrate dehydratase PrpD"/>
    <property type="match status" value="1"/>
</dbReference>
<keyword evidence="5" id="KW-1185">Reference proteome</keyword>